<reference evidence="1" key="2">
    <citation type="journal article" date="2015" name="Data Brief">
        <title>Shoot transcriptome of the giant reed, Arundo donax.</title>
        <authorList>
            <person name="Barrero R.A."/>
            <person name="Guerrero F.D."/>
            <person name="Moolhuijzen P."/>
            <person name="Goolsby J.A."/>
            <person name="Tidwell J."/>
            <person name="Bellgard S.E."/>
            <person name="Bellgard M.I."/>
        </authorList>
    </citation>
    <scope>NUCLEOTIDE SEQUENCE</scope>
    <source>
        <tissue evidence="1">Shoot tissue taken approximately 20 cm above the soil surface</tissue>
    </source>
</reference>
<dbReference type="AlphaFoldDB" id="A0A0A9BJ08"/>
<reference evidence="1" key="1">
    <citation type="submission" date="2014-09" db="EMBL/GenBank/DDBJ databases">
        <authorList>
            <person name="Magalhaes I.L.F."/>
            <person name="Oliveira U."/>
            <person name="Santos F.R."/>
            <person name="Vidigal T.H.D.A."/>
            <person name="Brescovit A.D."/>
            <person name="Santos A.J."/>
        </authorList>
    </citation>
    <scope>NUCLEOTIDE SEQUENCE</scope>
    <source>
        <tissue evidence="1">Shoot tissue taken approximately 20 cm above the soil surface</tissue>
    </source>
</reference>
<evidence type="ECO:0000313" key="1">
    <source>
        <dbReference type="EMBL" id="JAD63376.1"/>
    </source>
</evidence>
<proteinExistence type="predicted"/>
<organism evidence="1">
    <name type="scientific">Arundo donax</name>
    <name type="common">Giant reed</name>
    <name type="synonym">Donax arundinaceus</name>
    <dbReference type="NCBI Taxonomy" id="35708"/>
    <lineage>
        <taxon>Eukaryota</taxon>
        <taxon>Viridiplantae</taxon>
        <taxon>Streptophyta</taxon>
        <taxon>Embryophyta</taxon>
        <taxon>Tracheophyta</taxon>
        <taxon>Spermatophyta</taxon>
        <taxon>Magnoliopsida</taxon>
        <taxon>Liliopsida</taxon>
        <taxon>Poales</taxon>
        <taxon>Poaceae</taxon>
        <taxon>PACMAD clade</taxon>
        <taxon>Arundinoideae</taxon>
        <taxon>Arundineae</taxon>
        <taxon>Arundo</taxon>
    </lineage>
</organism>
<sequence>MMETIRLGTIAMLRVIKFLSHCFILMSKKPCMMYCPA</sequence>
<accession>A0A0A9BJ08</accession>
<protein>
    <submittedName>
        <fullName evidence="1">Uncharacterized protein</fullName>
    </submittedName>
</protein>
<name>A0A0A9BJ08_ARUDO</name>
<dbReference type="EMBL" id="GBRH01234519">
    <property type="protein sequence ID" value="JAD63376.1"/>
    <property type="molecule type" value="Transcribed_RNA"/>
</dbReference>